<organism evidence="2 3">
    <name type="scientific">Saccharopolyspora erythraea</name>
    <name type="common">Streptomyces erythraeus</name>
    <dbReference type="NCBI Taxonomy" id="1836"/>
    <lineage>
        <taxon>Bacteria</taxon>
        <taxon>Bacillati</taxon>
        <taxon>Actinomycetota</taxon>
        <taxon>Actinomycetes</taxon>
        <taxon>Pseudonocardiales</taxon>
        <taxon>Pseudonocardiaceae</taxon>
        <taxon>Saccharopolyspora</taxon>
    </lineage>
</organism>
<evidence type="ECO:0000313" key="3">
    <source>
        <dbReference type="Proteomes" id="UP001500729"/>
    </source>
</evidence>
<feature type="compositionally biased region" description="Low complexity" evidence="1">
    <location>
        <begin position="133"/>
        <end position="156"/>
    </location>
</feature>
<reference evidence="3" key="1">
    <citation type="journal article" date="2019" name="Int. J. Syst. Evol. Microbiol.">
        <title>The Global Catalogue of Microorganisms (GCM) 10K type strain sequencing project: providing services to taxonomists for standard genome sequencing and annotation.</title>
        <authorList>
            <consortium name="The Broad Institute Genomics Platform"/>
            <consortium name="The Broad Institute Genome Sequencing Center for Infectious Disease"/>
            <person name="Wu L."/>
            <person name="Ma J."/>
        </authorList>
    </citation>
    <scope>NUCLEOTIDE SEQUENCE [LARGE SCALE GENOMIC DNA]</scope>
    <source>
        <strain evidence="3">JCM 10303</strain>
    </source>
</reference>
<dbReference type="EMBL" id="BAAAGS010000057">
    <property type="protein sequence ID" value="GAA0552552.1"/>
    <property type="molecule type" value="Genomic_DNA"/>
</dbReference>
<proteinExistence type="predicted"/>
<accession>A0ABP3NSH6</accession>
<sequence length="185" mass="19372">MTLQDDLARPWFQPAVPQDPRHDGARADAGPVTTRIVGELSLDEAGVPARPEAPRQPPPPNRVEVTQPYIPAIRDEQPEFAKKLSPERPSTVGASGLVTDPVPAVAPPPAAGQTSPTPESAPAPVPAVPAPPQGLATTAGAPAPTAPAAPAKPGVPVKRRSLVRRVVRKIIGPDLLRKDPPKKRR</sequence>
<dbReference type="Proteomes" id="UP001500729">
    <property type="component" value="Unassembled WGS sequence"/>
</dbReference>
<evidence type="ECO:0000256" key="1">
    <source>
        <dbReference type="SAM" id="MobiDB-lite"/>
    </source>
</evidence>
<feature type="compositionally biased region" description="Basic and acidic residues" evidence="1">
    <location>
        <begin position="73"/>
        <end position="86"/>
    </location>
</feature>
<feature type="compositionally biased region" description="Pro residues" evidence="1">
    <location>
        <begin position="119"/>
        <end position="132"/>
    </location>
</feature>
<keyword evidence="3" id="KW-1185">Reference proteome</keyword>
<comment type="caution">
    <text evidence="2">The sequence shown here is derived from an EMBL/GenBank/DDBJ whole genome shotgun (WGS) entry which is preliminary data.</text>
</comment>
<name>A0ABP3NSH6_SACER</name>
<dbReference type="RefSeq" id="WP_009949014.1">
    <property type="nucleotide sequence ID" value="NZ_BAAAGS010000057.1"/>
</dbReference>
<gene>
    <name evidence="2" type="ORF">GCM10009533_58460</name>
</gene>
<feature type="region of interest" description="Disordered" evidence="1">
    <location>
        <begin position="1"/>
        <end position="160"/>
    </location>
</feature>
<protein>
    <submittedName>
        <fullName evidence="2">Uncharacterized protein</fullName>
    </submittedName>
</protein>
<evidence type="ECO:0000313" key="2">
    <source>
        <dbReference type="EMBL" id="GAA0552552.1"/>
    </source>
</evidence>